<dbReference type="InterPro" id="IPR046169">
    <property type="entry name" value="DUF6171"/>
</dbReference>
<dbReference type="Pfam" id="PF19668">
    <property type="entry name" value="DUF6171"/>
    <property type="match status" value="1"/>
</dbReference>
<gene>
    <name evidence="1" type="ORF">METZ01_LOCUS424978</name>
</gene>
<protein>
    <submittedName>
        <fullName evidence="1">Uncharacterized protein</fullName>
    </submittedName>
</protein>
<dbReference type="EMBL" id="UINC01168868">
    <property type="protein sequence ID" value="SVD72124.1"/>
    <property type="molecule type" value="Genomic_DNA"/>
</dbReference>
<sequence>KNIDKTKELKMPSKLEMAKNVAKSIGKTTKAALSGMEVVAGAELVEKRTRICRGCPWFVAKGQRCAKCGCVVPLKAYFKEEQCPIGKW</sequence>
<name>A0A382XMP7_9ZZZZ</name>
<accession>A0A382XMP7</accession>
<organism evidence="1">
    <name type="scientific">marine metagenome</name>
    <dbReference type="NCBI Taxonomy" id="408172"/>
    <lineage>
        <taxon>unclassified sequences</taxon>
        <taxon>metagenomes</taxon>
        <taxon>ecological metagenomes</taxon>
    </lineage>
</organism>
<dbReference type="AlphaFoldDB" id="A0A382XMP7"/>
<evidence type="ECO:0000313" key="1">
    <source>
        <dbReference type="EMBL" id="SVD72124.1"/>
    </source>
</evidence>
<proteinExistence type="predicted"/>
<feature type="non-terminal residue" evidence="1">
    <location>
        <position position="1"/>
    </location>
</feature>
<reference evidence="1" key="1">
    <citation type="submission" date="2018-05" db="EMBL/GenBank/DDBJ databases">
        <authorList>
            <person name="Lanie J.A."/>
            <person name="Ng W.-L."/>
            <person name="Kazmierczak K.M."/>
            <person name="Andrzejewski T.M."/>
            <person name="Davidsen T.M."/>
            <person name="Wayne K.J."/>
            <person name="Tettelin H."/>
            <person name="Glass J.I."/>
            <person name="Rusch D."/>
            <person name="Podicherti R."/>
            <person name="Tsui H.-C.T."/>
            <person name="Winkler M.E."/>
        </authorList>
    </citation>
    <scope>NUCLEOTIDE SEQUENCE</scope>
</reference>